<evidence type="ECO:0000313" key="1">
    <source>
        <dbReference type="EMBL" id="MBX18832.1"/>
    </source>
</evidence>
<sequence>MGTALTSSLLQEHQLMSINWIGMWPR</sequence>
<protein>
    <submittedName>
        <fullName evidence="1">Uncharacterized protein</fullName>
    </submittedName>
</protein>
<dbReference type="EMBL" id="GGEC01038348">
    <property type="protein sequence ID" value="MBX18832.1"/>
    <property type="molecule type" value="Transcribed_RNA"/>
</dbReference>
<name>A0A2P2LLK1_RHIMU</name>
<accession>A0A2P2LLK1</accession>
<reference evidence="1" key="1">
    <citation type="submission" date="2018-02" db="EMBL/GenBank/DDBJ databases">
        <title>Rhizophora mucronata_Transcriptome.</title>
        <authorList>
            <person name="Meera S.P."/>
            <person name="Sreeshan A."/>
            <person name="Augustine A."/>
        </authorList>
    </citation>
    <scope>NUCLEOTIDE SEQUENCE</scope>
    <source>
        <tissue evidence="1">Leaf</tissue>
    </source>
</reference>
<organism evidence="1">
    <name type="scientific">Rhizophora mucronata</name>
    <name type="common">Asiatic mangrove</name>
    <dbReference type="NCBI Taxonomy" id="61149"/>
    <lineage>
        <taxon>Eukaryota</taxon>
        <taxon>Viridiplantae</taxon>
        <taxon>Streptophyta</taxon>
        <taxon>Embryophyta</taxon>
        <taxon>Tracheophyta</taxon>
        <taxon>Spermatophyta</taxon>
        <taxon>Magnoliopsida</taxon>
        <taxon>eudicotyledons</taxon>
        <taxon>Gunneridae</taxon>
        <taxon>Pentapetalae</taxon>
        <taxon>rosids</taxon>
        <taxon>fabids</taxon>
        <taxon>Malpighiales</taxon>
        <taxon>Rhizophoraceae</taxon>
        <taxon>Rhizophora</taxon>
    </lineage>
</organism>
<dbReference type="AlphaFoldDB" id="A0A2P2LLK1"/>
<proteinExistence type="predicted"/>